<dbReference type="RefSeq" id="WP_139283399.1">
    <property type="nucleotide sequence ID" value="NZ_FNWV01000006.1"/>
</dbReference>
<accession>A0A1H6JW38</accession>
<protein>
    <recommendedName>
        <fullName evidence="3">Ribbon-helix-helix protein, copG family</fullName>
    </recommendedName>
</protein>
<gene>
    <name evidence="1" type="ORF">SAMN02910265_01921</name>
</gene>
<proteinExistence type="predicted"/>
<dbReference type="EMBL" id="FNWV01000006">
    <property type="protein sequence ID" value="SEH64861.1"/>
    <property type="molecule type" value="Genomic_DNA"/>
</dbReference>
<evidence type="ECO:0008006" key="3">
    <source>
        <dbReference type="Google" id="ProtNLM"/>
    </source>
</evidence>
<dbReference type="Proteomes" id="UP000183190">
    <property type="component" value="Unassembled WGS sequence"/>
</dbReference>
<reference evidence="1 2" key="1">
    <citation type="submission" date="2016-10" db="EMBL/GenBank/DDBJ databases">
        <authorList>
            <person name="de Groot N.N."/>
        </authorList>
    </citation>
    <scope>NUCLEOTIDE SEQUENCE [LARGE SCALE GENOMIC DNA]</scope>
    <source>
        <strain evidence="1 2">YAD2003</strain>
    </source>
</reference>
<sequence>MEKKEKQAVWLYPRTKELMVDHLKAANATSQSDFIEKAIRFYSGYLDCNSGTATEYLAHVLTSIIDGIVKGSEYRINRGLFKLAVESAMQSHIIAAVNDVDDETIDDLRGMCVDEVAHINGVINFERAYDYQKGDDDDE</sequence>
<organism evidence="1 2">
    <name type="scientific">Ruminococcus flavefaciens</name>
    <dbReference type="NCBI Taxonomy" id="1265"/>
    <lineage>
        <taxon>Bacteria</taxon>
        <taxon>Bacillati</taxon>
        <taxon>Bacillota</taxon>
        <taxon>Clostridia</taxon>
        <taxon>Eubacteriales</taxon>
        <taxon>Oscillospiraceae</taxon>
        <taxon>Ruminococcus</taxon>
    </lineage>
</organism>
<name>A0A1H6JW38_RUMFL</name>
<evidence type="ECO:0000313" key="1">
    <source>
        <dbReference type="EMBL" id="SEH64861.1"/>
    </source>
</evidence>
<dbReference type="OrthoDB" id="1734420at2"/>
<dbReference type="AlphaFoldDB" id="A0A1H6JW38"/>
<evidence type="ECO:0000313" key="2">
    <source>
        <dbReference type="Proteomes" id="UP000183190"/>
    </source>
</evidence>